<evidence type="ECO:0000313" key="3">
    <source>
        <dbReference type="Proteomes" id="UP000053599"/>
    </source>
</evidence>
<feature type="compositionally biased region" description="Basic and acidic residues" evidence="1">
    <location>
        <begin position="327"/>
        <end position="352"/>
    </location>
</feature>
<dbReference type="PANTHER" id="PTHR38887:SF1">
    <property type="entry name" value="RAS MODIFICATION PROTEIN ERF4"/>
    <property type="match status" value="1"/>
</dbReference>
<dbReference type="AlphaFoldDB" id="A0A0D1Y8J2"/>
<reference evidence="2 3" key="1">
    <citation type="submission" date="2015-01" db="EMBL/GenBank/DDBJ databases">
        <title>The Genome Sequence of Exophiala sideris CBS121828.</title>
        <authorList>
            <consortium name="The Broad Institute Genomics Platform"/>
            <person name="Cuomo C."/>
            <person name="de Hoog S."/>
            <person name="Gorbushina A."/>
            <person name="Stielow B."/>
            <person name="Teixiera M."/>
            <person name="Abouelleil A."/>
            <person name="Chapman S.B."/>
            <person name="Priest M."/>
            <person name="Young S.K."/>
            <person name="Wortman J."/>
            <person name="Nusbaum C."/>
            <person name="Birren B."/>
        </authorList>
    </citation>
    <scope>NUCLEOTIDE SEQUENCE [LARGE SCALE GENOMIC DNA]</scope>
    <source>
        <strain evidence="2 3">CBS 121828</strain>
    </source>
</reference>
<gene>
    <name evidence="2" type="ORF">PV11_06792</name>
</gene>
<dbReference type="EMBL" id="KN846953">
    <property type="protein sequence ID" value="KIV79222.1"/>
    <property type="molecule type" value="Genomic_DNA"/>
</dbReference>
<dbReference type="InterPro" id="IPR053221">
    <property type="entry name" value="Burnettramic_acid_biosynth"/>
</dbReference>
<dbReference type="OrthoDB" id="3433125at2759"/>
<dbReference type="STRING" id="1016849.A0A0D1Y8J2"/>
<dbReference type="HOGENOM" id="CLU_023303_2_0_1"/>
<accession>A0A0D1Y8J2</accession>
<name>A0A0D1Y8J2_9EURO</name>
<proteinExistence type="predicted"/>
<evidence type="ECO:0000313" key="2">
    <source>
        <dbReference type="EMBL" id="KIV79222.1"/>
    </source>
</evidence>
<feature type="region of interest" description="Disordered" evidence="1">
    <location>
        <begin position="302"/>
        <end position="354"/>
    </location>
</feature>
<dbReference type="PANTHER" id="PTHR38887">
    <property type="entry name" value="CHROMOSOME 21, WHOLE GENOME SHOTGUN SEQUENCE"/>
    <property type="match status" value="1"/>
</dbReference>
<sequence length="389" mass="42629">MSGIMKLVGSGVGLAKEYRAYRKASKAAEAQETAFDDDQVSKDNIHEPERFKMTRTCEIPPSSAFKNHLHTLDQGACHCLLSSLKGGPKTTPRGVVQAYAPALKECGIDQSMFLDFLNGFQEAIKATPLFHIANAAVAIGSIPIPSMAVQVSALALGVGLEIASKQFMKYQTNKYLDKMNEEIFKPRGLYTAIMTFGPGSFQAGEVVDVNNNVVKSFGDRIGIKSERFRTSSGKTYGDVELPEAAPLVFPKLDELPDHQRNNKMNKTGFLDDYLDRRAQAKFDQDNPGSRLVVSRPEFVSKWSDPTHPVHSASSLRTMVGGLTGRGGGDDPRSQLGRAEEDARCEKEAEKSSGLRGRMQKPVLYLMVVNMPGEEELRIANDLLAQSGMH</sequence>
<dbReference type="Proteomes" id="UP000053599">
    <property type="component" value="Unassembled WGS sequence"/>
</dbReference>
<evidence type="ECO:0000256" key="1">
    <source>
        <dbReference type="SAM" id="MobiDB-lite"/>
    </source>
</evidence>
<protein>
    <submittedName>
        <fullName evidence="2">Uncharacterized protein</fullName>
    </submittedName>
</protein>
<organism evidence="2 3">
    <name type="scientific">Exophiala sideris</name>
    <dbReference type="NCBI Taxonomy" id="1016849"/>
    <lineage>
        <taxon>Eukaryota</taxon>
        <taxon>Fungi</taxon>
        <taxon>Dikarya</taxon>
        <taxon>Ascomycota</taxon>
        <taxon>Pezizomycotina</taxon>
        <taxon>Eurotiomycetes</taxon>
        <taxon>Chaetothyriomycetidae</taxon>
        <taxon>Chaetothyriales</taxon>
        <taxon>Herpotrichiellaceae</taxon>
        <taxon>Exophiala</taxon>
    </lineage>
</organism>